<evidence type="ECO:0000313" key="4">
    <source>
        <dbReference type="Proteomes" id="UP000091857"/>
    </source>
</evidence>
<feature type="compositionally biased region" description="Basic and acidic residues" evidence="1">
    <location>
        <begin position="91"/>
        <end position="112"/>
    </location>
</feature>
<gene>
    <name evidence="3" type="ORF">MANES_08G074600</name>
</gene>
<dbReference type="CDD" id="cd00371">
    <property type="entry name" value="HMA"/>
    <property type="match status" value="1"/>
</dbReference>
<dbReference type="InterPro" id="IPR036163">
    <property type="entry name" value="HMA_dom_sf"/>
</dbReference>
<keyword evidence="4" id="KW-1185">Reference proteome</keyword>
<dbReference type="Gramene" id="Manes.08G074600.1.v8.1">
    <property type="protein sequence ID" value="Manes.08G074600.1.v8.1.CDS"/>
    <property type="gene ID" value="Manes.08G074600.v8.1"/>
</dbReference>
<reference evidence="3 4" key="1">
    <citation type="submission" date="2016-02" db="EMBL/GenBank/DDBJ databases">
        <title>WGS assembly of Manihot esculenta.</title>
        <authorList>
            <person name="Bredeson J.V."/>
            <person name="Prochnik S.E."/>
            <person name="Lyons J.B."/>
            <person name="Schmutz J."/>
            <person name="Grimwood J."/>
            <person name="Vrebalov J."/>
            <person name="Bart R.S."/>
            <person name="Amuge T."/>
            <person name="Ferguson M.E."/>
            <person name="Green R."/>
            <person name="Putnam N."/>
            <person name="Stites J."/>
            <person name="Rounsley S."/>
            <person name="Rokhsar D.S."/>
        </authorList>
    </citation>
    <scope>NUCLEOTIDE SEQUENCE [LARGE SCALE GENOMIC DNA]</scope>
    <source>
        <strain evidence="4">cv. AM560-2</strain>
        <tissue evidence="3">Leaf</tissue>
    </source>
</reference>
<dbReference type="EMBL" id="CM004394">
    <property type="protein sequence ID" value="OAY43497.1"/>
    <property type="molecule type" value="Genomic_DNA"/>
</dbReference>
<feature type="region of interest" description="Disordered" evidence="1">
    <location>
        <begin position="169"/>
        <end position="204"/>
    </location>
</feature>
<dbReference type="SUPFAM" id="SSF55008">
    <property type="entry name" value="HMA, heavy metal-associated domain"/>
    <property type="match status" value="1"/>
</dbReference>
<dbReference type="OrthoDB" id="689350at2759"/>
<accession>A0A251KBC0</accession>
<sequence length="286" mass="30845">MKRIDIFCASQASTDICMSMDQPSSSSLPPIIPLAGRAIDRHNPIIRDQKRTPRALTLAPCTSQSPPINPQPYHLLHKTKKEPPAAAINKTDNDQTKSKNPRKPIDRKDKKGSSTAAGDGIAHKKDSSSSSVGKEGGIIRKSGAKRGDFITPPGSSRYLLSEKDFLDGLSDPKELNGQSAQANSKRQDSISKPSSNSNSERPSNQVVVLRVSLHCRGCEGKVRKHLSRMEGVRSYSIDFAAKKVTIVGDVTPLAVLASVSKVKNAQFWTPASNPAASLSNNSQLNK</sequence>
<feature type="compositionally biased region" description="Low complexity" evidence="1">
    <location>
        <begin position="190"/>
        <end position="204"/>
    </location>
</feature>
<evidence type="ECO:0000259" key="2">
    <source>
        <dbReference type="PROSITE" id="PS50846"/>
    </source>
</evidence>
<dbReference type="InterPro" id="IPR006121">
    <property type="entry name" value="HMA_dom"/>
</dbReference>
<evidence type="ECO:0000313" key="3">
    <source>
        <dbReference type="EMBL" id="OAY43496.1"/>
    </source>
</evidence>
<organism evidence="3 4">
    <name type="scientific">Manihot esculenta</name>
    <name type="common">Cassava</name>
    <name type="synonym">Jatropha manihot</name>
    <dbReference type="NCBI Taxonomy" id="3983"/>
    <lineage>
        <taxon>Eukaryota</taxon>
        <taxon>Viridiplantae</taxon>
        <taxon>Streptophyta</taxon>
        <taxon>Embryophyta</taxon>
        <taxon>Tracheophyta</taxon>
        <taxon>Spermatophyta</taxon>
        <taxon>Magnoliopsida</taxon>
        <taxon>eudicotyledons</taxon>
        <taxon>Gunneridae</taxon>
        <taxon>Pentapetalae</taxon>
        <taxon>rosids</taxon>
        <taxon>fabids</taxon>
        <taxon>Malpighiales</taxon>
        <taxon>Euphorbiaceae</taxon>
        <taxon>Crotonoideae</taxon>
        <taxon>Manihoteae</taxon>
        <taxon>Manihot</taxon>
    </lineage>
</organism>
<name>A0A251KBC0_MANES</name>
<dbReference type="STRING" id="3983.A0A251KBC0"/>
<feature type="region of interest" description="Disordered" evidence="1">
    <location>
        <begin position="85"/>
        <end position="155"/>
    </location>
</feature>
<dbReference type="PANTHER" id="PTHR46119">
    <property type="entry name" value="OS08G0405700 PROTEIN"/>
    <property type="match status" value="1"/>
</dbReference>
<proteinExistence type="predicted"/>
<protein>
    <recommendedName>
        <fullName evidence="2">HMA domain-containing protein</fullName>
    </recommendedName>
</protein>
<dbReference type="Gene3D" id="3.30.70.100">
    <property type="match status" value="1"/>
</dbReference>
<dbReference type="Proteomes" id="UP000091857">
    <property type="component" value="Chromosome 8"/>
</dbReference>
<dbReference type="GO" id="GO:0046872">
    <property type="term" value="F:metal ion binding"/>
    <property type="evidence" value="ECO:0007669"/>
    <property type="project" value="InterPro"/>
</dbReference>
<dbReference type="OMA" id="SIFCASH"/>
<dbReference type="PROSITE" id="PS50846">
    <property type="entry name" value="HMA_2"/>
    <property type="match status" value="1"/>
</dbReference>
<dbReference type="PANTHER" id="PTHR46119:SF15">
    <property type="entry name" value="PROTEIN SODIUM POTASSIUM ROOT DEFECTIVE 2"/>
    <property type="match status" value="1"/>
</dbReference>
<dbReference type="EMBL" id="CM004394">
    <property type="protein sequence ID" value="OAY43496.1"/>
    <property type="molecule type" value="Genomic_DNA"/>
</dbReference>
<evidence type="ECO:0000256" key="1">
    <source>
        <dbReference type="SAM" id="MobiDB-lite"/>
    </source>
</evidence>
<feature type="domain" description="HMA" evidence="2">
    <location>
        <begin position="204"/>
        <end position="270"/>
    </location>
</feature>
<dbReference type="Pfam" id="PF00403">
    <property type="entry name" value="HMA"/>
    <property type="match status" value="1"/>
</dbReference>
<dbReference type="InterPro" id="IPR044526">
    <property type="entry name" value="NAKR1-3"/>
</dbReference>
<dbReference type="AlphaFoldDB" id="A0A251KBC0"/>